<proteinExistence type="predicted"/>
<feature type="compositionally biased region" description="Low complexity" evidence="1">
    <location>
        <begin position="38"/>
        <end position="55"/>
    </location>
</feature>
<comment type="caution">
    <text evidence="2">The sequence shown here is derived from an EMBL/GenBank/DDBJ whole genome shotgun (WGS) entry which is preliminary data.</text>
</comment>
<evidence type="ECO:0000313" key="2">
    <source>
        <dbReference type="EMBL" id="MFC5437307.1"/>
    </source>
</evidence>
<sequence length="310" mass="33333">MNTKRFSVLLVGVAAVSATAWLYVSPFSSAHDNSRSAQAIAPAPVPAPSAAASAPSPSPPTVFATSNASHPGTPAATMTFDTSRDCYFAKNRLDGARSVIKACQSLPQIPQTESQRAECSNSIARSEVTIRELTDTVAACPADTASAMHFYEATKLAAAQGNADAQACYVQSLFQSNGVQLTYPQREIDDYRRDAPRYISDGLARGDWRMVSLLARGGHDGDGLLPLIAGNDVYREYVMNRLLQLGADGEYAHQLEASIRFHYLSPSTTQAPPLTQEQIARGNQEATALFHKSFDRQPLLNGPPSVCAQR</sequence>
<dbReference type="RefSeq" id="WP_377305624.1">
    <property type="nucleotide sequence ID" value="NZ_JBHSMK010000008.1"/>
</dbReference>
<organism evidence="2 3">
    <name type="scientific">Rhodanobacter umsongensis</name>
    <dbReference type="NCBI Taxonomy" id="633153"/>
    <lineage>
        <taxon>Bacteria</taxon>
        <taxon>Pseudomonadati</taxon>
        <taxon>Pseudomonadota</taxon>
        <taxon>Gammaproteobacteria</taxon>
        <taxon>Lysobacterales</taxon>
        <taxon>Rhodanobacteraceae</taxon>
        <taxon>Rhodanobacter</taxon>
    </lineage>
</organism>
<evidence type="ECO:0000256" key="1">
    <source>
        <dbReference type="SAM" id="MobiDB-lite"/>
    </source>
</evidence>
<accession>A0ABW0JNB6</accession>
<feature type="region of interest" description="Disordered" evidence="1">
    <location>
        <begin position="38"/>
        <end position="75"/>
    </location>
</feature>
<name>A0ABW0JNB6_9GAMM</name>
<evidence type="ECO:0008006" key="4">
    <source>
        <dbReference type="Google" id="ProtNLM"/>
    </source>
</evidence>
<reference evidence="3" key="1">
    <citation type="journal article" date="2019" name="Int. J. Syst. Evol. Microbiol.">
        <title>The Global Catalogue of Microorganisms (GCM) 10K type strain sequencing project: providing services to taxonomists for standard genome sequencing and annotation.</title>
        <authorList>
            <consortium name="The Broad Institute Genomics Platform"/>
            <consortium name="The Broad Institute Genome Sequencing Center for Infectious Disease"/>
            <person name="Wu L."/>
            <person name="Ma J."/>
        </authorList>
    </citation>
    <scope>NUCLEOTIDE SEQUENCE [LARGE SCALE GENOMIC DNA]</scope>
    <source>
        <strain evidence="3">JCM 17130</strain>
    </source>
</reference>
<dbReference type="EMBL" id="JBHSMK010000008">
    <property type="protein sequence ID" value="MFC5437307.1"/>
    <property type="molecule type" value="Genomic_DNA"/>
</dbReference>
<dbReference type="Proteomes" id="UP001596013">
    <property type="component" value="Unassembled WGS sequence"/>
</dbReference>
<gene>
    <name evidence="2" type="ORF">ACFPME_12115</name>
</gene>
<protein>
    <recommendedName>
        <fullName evidence="4">Sel1 repeat family protein</fullName>
    </recommendedName>
</protein>
<evidence type="ECO:0000313" key="3">
    <source>
        <dbReference type="Proteomes" id="UP001596013"/>
    </source>
</evidence>
<keyword evidence="3" id="KW-1185">Reference proteome</keyword>